<dbReference type="InterPro" id="IPR019282">
    <property type="entry name" value="Glycoamylase-like_cons_dom"/>
</dbReference>
<dbReference type="EMBL" id="JBHUME010000019">
    <property type="protein sequence ID" value="MFD2615411.1"/>
    <property type="molecule type" value="Genomic_DNA"/>
</dbReference>
<dbReference type="Proteomes" id="UP001597541">
    <property type="component" value="Unassembled WGS sequence"/>
</dbReference>
<name>A0ABW5PK43_9BACL</name>
<proteinExistence type="predicted"/>
<keyword evidence="3" id="KW-1185">Reference proteome</keyword>
<reference evidence="3" key="1">
    <citation type="journal article" date="2019" name="Int. J. Syst. Evol. Microbiol.">
        <title>The Global Catalogue of Microorganisms (GCM) 10K type strain sequencing project: providing services to taxonomists for standard genome sequencing and annotation.</title>
        <authorList>
            <consortium name="The Broad Institute Genomics Platform"/>
            <consortium name="The Broad Institute Genome Sequencing Center for Infectious Disease"/>
            <person name="Wu L."/>
            <person name="Ma J."/>
        </authorList>
    </citation>
    <scope>NUCLEOTIDE SEQUENCE [LARGE SCALE GENOMIC DNA]</scope>
    <source>
        <strain evidence="3">KCTC 3950</strain>
    </source>
</reference>
<dbReference type="RefSeq" id="WP_377607265.1">
    <property type="nucleotide sequence ID" value="NZ_JBHUME010000019.1"/>
</dbReference>
<organism evidence="2 3">
    <name type="scientific">Paenibacillus gansuensis</name>
    <dbReference type="NCBI Taxonomy" id="306542"/>
    <lineage>
        <taxon>Bacteria</taxon>
        <taxon>Bacillati</taxon>
        <taxon>Bacillota</taxon>
        <taxon>Bacilli</taxon>
        <taxon>Bacillales</taxon>
        <taxon>Paenibacillaceae</taxon>
        <taxon>Paenibacillus</taxon>
    </lineage>
</organism>
<dbReference type="Pfam" id="PF10091">
    <property type="entry name" value="Glycoamylase"/>
    <property type="match status" value="1"/>
</dbReference>
<sequence>MTREKLTDEQLLEAESRLSFQFFWEEANTDPDSPGYGLIRDRAPGMPDMASIASVGYGLTALTIGAERGWVSRDAAAERALGTLKTFRDHAEQRHGFYFHFLDMNTAKQFGGCEVSVIDTAILICGVLAAGQYFGGEVQLLAQELYERVEWDWYRNPDTNQFYMGYNDEEGRHFGTWDHYAEQFMMYFLGAASPTHPVPADMYDDFTRYVGYYNGHGPVIHSTGGALFVYQFSHAWFDFRGREDKYGVDWFENSVQASLTNRQFCIDQAAKSATFGPDSWGLTACDGPRGYSGTYGADPNVTKRDYVDGTIPPCGAAGSIVFTPEESIAALQNYYTNHPKLWGKYGFQDAYNLDVSPAWYAEDVIGIDKGITLLMIENYRTGFVWKQFMNIPAARKGMEMCMGEPRSALPASKRELSPSSANRR</sequence>
<accession>A0ABW5PK43</accession>
<protein>
    <submittedName>
        <fullName evidence="2">Glucoamylase family protein</fullName>
    </submittedName>
</protein>
<gene>
    <name evidence="2" type="ORF">ACFSUF_23690</name>
</gene>
<evidence type="ECO:0000313" key="2">
    <source>
        <dbReference type="EMBL" id="MFD2615411.1"/>
    </source>
</evidence>
<dbReference type="Gene3D" id="1.50.10.140">
    <property type="match status" value="1"/>
</dbReference>
<evidence type="ECO:0000313" key="3">
    <source>
        <dbReference type="Proteomes" id="UP001597541"/>
    </source>
</evidence>
<comment type="caution">
    <text evidence="2">The sequence shown here is derived from an EMBL/GenBank/DDBJ whole genome shotgun (WGS) entry which is preliminary data.</text>
</comment>
<feature type="domain" description="Glycoamylase-like" evidence="1">
    <location>
        <begin position="177"/>
        <end position="392"/>
    </location>
</feature>
<evidence type="ECO:0000259" key="1">
    <source>
        <dbReference type="Pfam" id="PF10091"/>
    </source>
</evidence>